<evidence type="ECO:0000256" key="1">
    <source>
        <dbReference type="SAM" id="MobiDB-lite"/>
    </source>
</evidence>
<evidence type="ECO:0000313" key="4">
    <source>
        <dbReference type="EMBL" id="PSN66873.1"/>
    </source>
</evidence>
<feature type="compositionally biased region" description="Low complexity" evidence="1">
    <location>
        <begin position="190"/>
        <end position="204"/>
    </location>
</feature>
<keyword evidence="2" id="KW-0812">Transmembrane</keyword>
<dbReference type="EMBL" id="KZ678135">
    <property type="protein sequence ID" value="PSN66873.1"/>
    <property type="molecule type" value="Genomic_DNA"/>
</dbReference>
<proteinExistence type="predicted"/>
<keyword evidence="5" id="KW-1185">Reference proteome</keyword>
<sequence>MPRTVGFLRLCWILFSLFSVLSQSLPFNVPLTSPEFSSERSSRALGGREAPPGGQISQMNNASSQPPMPEGDEAPMPGAPPAESSTEPSSLRAAIPSPETTHSSTTTDEVQQKPTLSSLRAAIPSPESSSGSLQSTTTSILTVLVTPSPIGIPASEAPLQAQETGPARPSSSSSSSSSTALSPSETLDLAPISTPTSTASTASGPAQAVIGASIGFGLISIVGITGLYLLRRRRNQRLERERIARAQRSRQKGLAAFLLKGRSDEKAADGSRRGKPSDPEFRIESASKVQIVRGASPMAVRAASRNGASGPLNSHPPIAEEDEGAVESESEGVLKVGMMVPDLSPTRPKTPSPIAFSARHSAFIQSQDLPRPPAPLRFKLRGQKRNSEARRERRETREAKANSWPLSD</sequence>
<evidence type="ECO:0000313" key="5">
    <source>
        <dbReference type="Proteomes" id="UP000240883"/>
    </source>
</evidence>
<feature type="compositionally biased region" description="Basic and acidic residues" evidence="1">
    <location>
        <begin position="261"/>
        <end position="285"/>
    </location>
</feature>
<feature type="compositionally biased region" description="Polar residues" evidence="1">
    <location>
        <begin position="55"/>
        <end position="65"/>
    </location>
</feature>
<keyword evidence="2" id="KW-0472">Membrane</keyword>
<dbReference type="STRING" id="1448308.A0A2T2NN67"/>
<feature type="compositionally biased region" description="Acidic residues" evidence="1">
    <location>
        <begin position="319"/>
        <end position="330"/>
    </location>
</feature>
<dbReference type="Proteomes" id="UP000240883">
    <property type="component" value="Unassembled WGS sequence"/>
</dbReference>
<evidence type="ECO:0000256" key="3">
    <source>
        <dbReference type="SAM" id="SignalP"/>
    </source>
</evidence>
<reference evidence="4 5" key="1">
    <citation type="journal article" date="2018" name="Front. Microbiol.">
        <title>Genome-Wide Analysis of Corynespora cassiicola Leaf Fall Disease Putative Effectors.</title>
        <authorList>
            <person name="Lopez D."/>
            <person name="Ribeiro S."/>
            <person name="Label P."/>
            <person name="Fumanal B."/>
            <person name="Venisse J.S."/>
            <person name="Kohler A."/>
            <person name="de Oliveira R.R."/>
            <person name="Labutti K."/>
            <person name="Lipzen A."/>
            <person name="Lail K."/>
            <person name="Bauer D."/>
            <person name="Ohm R.A."/>
            <person name="Barry K.W."/>
            <person name="Spatafora J."/>
            <person name="Grigoriev I.V."/>
            <person name="Martin F.M."/>
            <person name="Pujade-Renaud V."/>
        </authorList>
    </citation>
    <scope>NUCLEOTIDE SEQUENCE [LARGE SCALE GENOMIC DNA]</scope>
    <source>
        <strain evidence="4 5">Philippines</strain>
    </source>
</reference>
<dbReference type="AlphaFoldDB" id="A0A2T2NN67"/>
<keyword evidence="3" id="KW-0732">Signal</keyword>
<protein>
    <submittedName>
        <fullName evidence="4">Uncharacterized protein</fullName>
    </submittedName>
</protein>
<evidence type="ECO:0000256" key="2">
    <source>
        <dbReference type="SAM" id="Phobius"/>
    </source>
</evidence>
<gene>
    <name evidence="4" type="ORF">BS50DRAFT_376185</name>
</gene>
<feature type="region of interest" description="Disordered" evidence="1">
    <location>
        <begin position="363"/>
        <end position="408"/>
    </location>
</feature>
<feature type="compositionally biased region" description="Low complexity" evidence="1">
    <location>
        <begin position="81"/>
        <end position="90"/>
    </location>
</feature>
<organism evidence="4 5">
    <name type="scientific">Corynespora cassiicola Philippines</name>
    <dbReference type="NCBI Taxonomy" id="1448308"/>
    <lineage>
        <taxon>Eukaryota</taxon>
        <taxon>Fungi</taxon>
        <taxon>Dikarya</taxon>
        <taxon>Ascomycota</taxon>
        <taxon>Pezizomycotina</taxon>
        <taxon>Dothideomycetes</taxon>
        <taxon>Pleosporomycetidae</taxon>
        <taxon>Pleosporales</taxon>
        <taxon>Corynesporascaceae</taxon>
        <taxon>Corynespora</taxon>
    </lineage>
</organism>
<feature type="region of interest" description="Disordered" evidence="1">
    <location>
        <begin position="32"/>
        <end position="115"/>
    </location>
</feature>
<keyword evidence="2" id="KW-1133">Transmembrane helix</keyword>
<feature type="chain" id="PRO_5015727971" evidence="3">
    <location>
        <begin position="23"/>
        <end position="408"/>
    </location>
</feature>
<feature type="region of interest" description="Disordered" evidence="1">
    <location>
        <begin position="256"/>
        <end position="330"/>
    </location>
</feature>
<accession>A0A2T2NN67</accession>
<feature type="transmembrane region" description="Helical" evidence="2">
    <location>
        <begin position="208"/>
        <end position="230"/>
    </location>
</feature>
<name>A0A2T2NN67_CORCC</name>
<feature type="region of interest" description="Disordered" evidence="1">
    <location>
        <begin position="159"/>
        <end position="204"/>
    </location>
</feature>
<feature type="signal peptide" evidence="3">
    <location>
        <begin position="1"/>
        <end position="22"/>
    </location>
</feature>
<feature type="compositionally biased region" description="Basic and acidic residues" evidence="1">
    <location>
        <begin position="385"/>
        <end position="400"/>
    </location>
</feature>